<accession>A0A0P7Y6M8</accession>
<dbReference type="EMBL" id="LJXT01000090">
    <property type="protein sequence ID" value="KPQ13441.1"/>
    <property type="molecule type" value="Genomic_DNA"/>
</dbReference>
<protein>
    <submittedName>
        <fullName evidence="1">Uncharacterized protein</fullName>
    </submittedName>
</protein>
<dbReference type="STRING" id="1305737.GCA_000526355_02534"/>
<organism evidence="1 2">
    <name type="scientific">Algoriphagus marincola HL-49</name>
    <dbReference type="NCBI Taxonomy" id="1305737"/>
    <lineage>
        <taxon>Bacteria</taxon>
        <taxon>Pseudomonadati</taxon>
        <taxon>Bacteroidota</taxon>
        <taxon>Cytophagia</taxon>
        <taxon>Cytophagales</taxon>
        <taxon>Cyclobacteriaceae</taxon>
        <taxon>Algoriphagus</taxon>
    </lineage>
</organism>
<dbReference type="AlphaFoldDB" id="A0A0P7Y6M8"/>
<name>A0A0P7Y6M8_9BACT</name>
<proteinExistence type="predicted"/>
<gene>
    <name evidence="1" type="ORF">HLUCCX10_13045</name>
</gene>
<sequence length="399" mass="45260">MKSPDNSSLISLISKKQFLIGAFISIILSSSCSPAEKVKFDGEEIDYHRITKTSNTSLEIDSLENKEVIFSGSGIWKIFNDQIILADKRTGIIYVFSDDLSLKQTQIGIGEGPNQIKGGLVAMANGDQGLFLLGGSYDYYIIEENWTISQKGSLDFYHENTPYDELLKNPKPEYAGIYELHYEFQNPSWFGEEKVMIQISSTHPEYNYLLNKNYFEEAKNLGILDLSNGKIQISGGYPSIYSGGNFIPYLMGTGIAPIENRFYVQGFEADSLLYKFSADGMIQYAFGHSGKDMTTDYPDLTALDVTEFDLGREELRPKVNYYTTLDFIEELGILVRAYTKSSPTADGIQLYRNDTLLLDQAVPKGFNYFGYKKPYLYGSYKKQFEQEEKIVVYRLKLSE</sequence>
<comment type="caution">
    <text evidence="1">The sequence shown here is derived from an EMBL/GenBank/DDBJ whole genome shotgun (WGS) entry which is preliminary data.</text>
</comment>
<dbReference type="Proteomes" id="UP000050421">
    <property type="component" value="Unassembled WGS sequence"/>
</dbReference>
<dbReference type="OrthoDB" id="1007219at2"/>
<reference evidence="1 2" key="1">
    <citation type="submission" date="2015-09" db="EMBL/GenBank/DDBJ databases">
        <title>Identification and resolution of microdiversity through metagenomic sequencing of parallel consortia.</title>
        <authorList>
            <person name="Nelson W.C."/>
            <person name="Romine M.F."/>
            <person name="Lindemann S.R."/>
        </authorList>
    </citation>
    <scope>NUCLEOTIDE SEQUENCE [LARGE SCALE GENOMIC DNA]</scope>
    <source>
        <strain evidence="1">HL-49</strain>
    </source>
</reference>
<evidence type="ECO:0000313" key="1">
    <source>
        <dbReference type="EMBL" id="KPQ13441.1"/>
    </source>
</evidence>
<dbReference type="PATRIC" id="fig|1305737.6.peg.3267"/>
<evidence type="ECO:0000313" key="2">
    <source>
        <dbReference type="Proteomes" id="UP000050421"/>
    </source>
</evidence>